<feature type="compositionally biased region" description="Polar residues" evidence="19">
    <location>
        <begin position="61"/>
        <end position="71"/>
    </location>
</feature>
<evidence type="ECO:0000256" key="17">
    <source>
        <dbReference type="ARBA" id="ARBA00023273"/>
    </source>
</evidence>
<feature type="compositionally biased region" description="Basic and acidic residues" evidence="19">
    <location>
        <begin position="130"/>
        <end position="149"/>
    </location>
</feature>
<feature type="compositionally biased region" description="Pro residues" evidence="19">
    <location>
        <begin position="174"/>
        <end position="186"/>
    </location>
</feature>
<dbReference type="PANTHER" id="PTHR11501:SF14">
    <property type="entry name" value="MICROTUBULE-ASSOCIATED PROTEIN TAU"/>
    <property type="match status" value="1"/>
</dbReference>
<keyword evidence="17" id="KW-0966">Cell projection</keyword>
<keyword evidence="11 18" id="KW-0493">Microtubule</keyword>
<evidence type="ECO:0000256" key="1">
    <source>
        <dbReference type="ARBA" id="ARBA00004245"/>
    </source>
</evidence>
<keyword evidence="8 18" id="KW-0963">Cytoplasm</keyword>
<dbReference type="InterPro" id="IPR027324">
    <property type="entry name" value="MAP2/MAP4/Tau"/>
</dbReference>
<evidence type="ECO:0000313" key="20">
    <source>
        <dbReference type="Ensembl" id="ENSPANP00000026680.2"/>
    </source>
</evidence>
<evidence type="ECO:0000256" key="7">
    <source>
        <dbReference type="ARBA" id="ARBA00022481"/>
    </source>
</evidence>
<dbReference type="GO" id="GO:0030425">
    <property type="term" value="C:dendrite"/>
    <property type="evidence" value="ECO:0007669"/>
    <property type="project" value="UniProtKB-SubCell"/>
</dbReference>
<dbReference type="Bgee" id="ENSPANG00000021210">
    <property type="expression patterns" value="Expressed in postnatal subventricular zone and 58 other cell types or tissues"/>
</dbReference>
<keyword evidence="15" id="KW-0472">Membrane</keyword>
<dbReference type="GO" id="GO:0005829">
    <property type="term" value="C:cytosol"/>
    <property type="evidence" value="ECO:0007669"/>
    <property type="project" value="UniProtKB-SubCell"/>
</dbReference>
<dbReference type="SMR" id="A0A2I3LT85"/>
<dbReference type="GO" id="GO:0005874">
    <property type="term" value="C:microtubule"/>
    <property type="evidence" value="ECO:0007669"/>
    <property type="project" value="UniProtKB-KW"/>
</dbReference>
<evidence type="ECO:0000256" key="15">
    <source>
        <dbReference type="ARBA" id="ARBA00023136"/>
    </source>
</evidence>
<proteinExistence type="predicted"/>
<evidence type="ECO:0000256" key="2">
    <source>
        <dbReference type="ARBA" id="ARBA00004279"/>
    </source>
</evidence>
<feature type="compositionally biased region" description="Basic and acidic residues" evidence="19">
    <location>
        <begin position="1"/>
        <end position="27"/>
    </location>
</feature>
<evidence type="ECO:0000256" key="14">
    <source>
        <dbReference type="ARBA" id="ARBA00022990"/>
    </source>
</evidence>
<dbReference type="Proteomes" id="UP000028761">
    <property type="component" value="Chromosome 17"/>
</dbReference>
<keyword evidence="13" id="KW-0832">Ubl conjugation</keyword>
<gene>
    <name evidence="20" type="primary">MAPT</name>
</gene>
<evidence type="ECO:0000256" key="4">
    <source>
        <dbReference type="ARBA" id="ARBA00004489"/>
    </source>
</evidence>
<dbReference type="GO" id="GO:0008017">
    <property type="term" value="F:microtubule binding"/>
    <property type="evidence" value="ECO:0007669"/>
    <property type="project" value="InterPro"/>
</dbReference>
<dbReference type="PRINTS" id="PR01261">
    <property type="entry name" value="TAUPROTEIN"/>
</dbReference>
<keyword evidence="6" id="KW-1003">Cell membrane</keyword>
<evidence type="ECO:0000256" key="13">
    <source>
        <dbReference type="ARBA" id="ARBA00022843"/>
    </source>
</evidence>
<dbReference type="RefSeq" id="XP_009189181.1">
    <property type="nucleotide sequence ID" value="XM_009190917.3"/>
</dbReference>
<reference evidence="20" key="2">
    <citation type="submission" date="2025-08" db="UniProtKB">
        <authorList>
            <consortium name="Ensembl"/>
        </authorList>
    </citation>
    <scope>IDENTIFICATION</scope>
</reference>
<dbReference type="ExpressionAtlas" id="A0A2I3LT85">
    <property type="expression patterns" value="baseline"/>
</dbReference>
<reference evidence="20 21" key="1">
    <citation type="submission" date="2012-03" db="EMBL/GenBank/DDBJ databases">
        <title>Whole Genome Assembly of Papio anubis.</title>
        <authorList>
            <person name="Liu Y.L."/>
            <person name="Abraham K.A."/>
            <person name="Akbar H.A."/>
            <person name="Ali S.A."/>
            <person name="Anosike U.A."/>
            <person name="Aqrawi P.A."/>
            <person name="Arias F.A."/>
            <person name="Attaway T.A."/>
            <person name="Awwad R.A."/>
            <person name="Babu C.B."/>
            <person name="Bandaranaike D.B."/>
            <person name="Battles P.B."/>
            <person name="Bell A.B."/>
            <person name="Beltran B.B."/>
            <person name="Berhane-Mersha D.B."/>
            <person name="Bess C.B."/>
            <person name="Bickham C.B."/>
            <person name="Bolden T.B."/>
            <person name="Carter K.C."/>
            <person name="Chau D.C."/>
            <person name="Chavez A.C."/>
            <person name="Clerc-Blankenburg K.C."/>
            <person name="Coyle M.C."/>
            <person name="Dao M.D."/>
            <person name="Davila M.L.D."/>
            <person name="Davy-Carroll L.D."/>
            <person name="Denson S.D."/>
            <person name="Dinh H.D."/>
            <person name="Fernandez S.F."/>
            <person name="Fernando P.F."/>
            <person name="Forbes L.F."/>
            <person name="Francis C.F."/>
            <person name="Francisco L.F."/>
            <person name="Fu Q.F."/>
            <person name="Garcia-Iii R.G."/>
            <person name="Garrett T.G."/>
            <person name="Gross S.G."/>
            <person name="Gubbala S.G."/>
            <person name="Hirani K.H."/>
            <person name="Hogues M.H."/>
            <person name="Hollins B.H."/>
            <person name="Jackson L.J."/>
            <person name="Javaid M.J."/>
            <person name="Jhangiani S.J."/>
            <person name="Johnson A.J."/>
            <person name="Johnson B.J."/>
            <person name="Jones J.J."/>
            <person name="Joshi V.J."/>
            <person name="Kalu J.K."/>
            <person name="Khan N.K."/>
            <person name="Korchina V.K."/>
            <person name="Kovar C.K."/>
            <person name="Lago L.L."/>
            <person name="Lara F.L."/>
            <person name="Le T.-K.L."/>
            <person name="Lee S.L."/>
            <person name="Legall-Iii F.L."/>
            <person name="Lemon S.L."/>
            <person name="Liu J.L."/>
            <person name="Liu Y.-S.L."/>
            <person name="Liyanage D.L."/>
            <person name="Lopez J.L."/>
            <person name="Lorensuhewa L.L."/>
            <person name="Mata R.M."/>
            <person name="Mathew T.M."/>
            <person name="Mercado C.M."/>
            <person name="Mercado I.M."/>
            <person name="Morales K.M."/>
            <person name="Morgan M.M."/>
            <person name="Munidasa M.M."/>
            <person name="Ngo D.N."/>
            <person name="Nguyen L.N."/>
            <person name="Nguyen T.N."/>
            <person name="Nguyen N.N."/>
            <person name="Obregon M.O."/>
            <person name="Okwuonu G.O."/>
            <person name="Ongeri F.O."/>
            <person name="Onwere C.O."/>
            <person name="Osifeso I.O."/>
            <person name="Parra A.P."/>
            <person name="Patil S.P."/>
            <person name="Perez A.P."/>
            <person name="Perez Y.P."/>
            <person name="Pham C.P."/>
            <person name="Pu L.-L.P."/>
            <person name="Puazo M.P."/>
            <person name="Quiroz J.Q."/>
            <person name="Rouhana J.R."/>
            <person name="Ruiz M.R."/>
            <person name="Ruiz S.-J.R."/>
            <person name="Saada N.S."/>
            <person name="Santibanez J.S."/>
            <person name="Scheel M.S."/>
            <person name="Schneider B.S."/>
            <person name="Simmons D.S."/>
            <person name="Sisson I.S."/>
            <person name="Tang L.-Y.T."/>
            <person name="Thornton R.T."/>
            <person name="Tisius J.T."/>
            <person name="Toledanes G.T."/>
            <person name="Trejos Z.T."/>
            <person name="Usmani K.U."/>
            <person name="Varghese R.V."/>
            <person name="Vattathil S.V."/>
            <person name="Vee V.V."/>
            <person name="Walker D.W."/>
            <person name="Weissenberger G.W."/>
            <person name="White C.W."/>
            <person name="Williams A.W."/>
            <person name="Woodworth J.W."/>
            <person name="Wright R.W."/>
            <person name="Zhu Y.Z."/>
            <person name="Han Y.H."/>
            <person name="Newsham I.N."/>
            <person name="Nazareth L.N."/>
            <person name="Worley K.W."/>
            <person name="Muzny D.M."/>
            <person name="Rogers J.R."/>
            <person name="Gibbs R.G."/>
        </authorList>
    </citation>
    <scope>NUCLEOTIDE SEQUENCE [LARGE SCALE GENOMIC DNA]</scope>
</reference>
<protein>
    <recommendedName>
        <fullName evidence="18">Microtubule-associated protein</fullName>
    </recommendedName>
</protein>
<keyword evidence="14" id="KW-0007">Acetylation</keyword>
<dbReference type="PROSITE" id="PS51491">
    <property type="entry name" value="TAU_MAP_2"/>
    <property type="match status" value="4"/>
</dbReference>
<dbReference type="GO" id="GO:0000226">
    <property type="term" value="P:microtubule cytoskeleton organization"/>
    <property type="evidence" value="ECO:0007669"/>
    <property type="project" value="TreeGrafter"/>
</dbReference>
<dbReference type="PROSITE" id="PS00229">
    <property type="entry name" value="TAU_MAP_1"/>
    <property type="match status" value="2"/>
</dbReference>
<evidence type="ECO:0000256" key="6">
    <source>
        <dbReference type="ARBA" id="ARBA00022475"/>
    </source>
</evidence>
<evidence type="ECO:0000256" key="9">
    <source>
        <dbReference type="ARBA" id="ARBA00022499"/>
    </source>
</evidence>
<feature type="compositionally biased region" description="Low complexity" evidence="19">
    <location>
        <begin position="187"/>
        <end position="214"/>
    </location>
</feature>
<reference evidence="20" key="3">
    <citation type="submission" date="2025-09" db="UniProtKB">
        <authorList>
            <consortium name="Ensembl"/>
        </authorList>
    </citation>
    <scope>IDENTIFICATION</scope>
</reference>
<dbReference type="InterPro" id="IPR001084">
    <property type="entry name" value="MAP_tubulin-bd_rpt"/>
</dbReference>
<keyword evidence="12" id="KW-0677">Repeat</keyword>
<dbReference type="AlphaFoldDB" id="A0A2I3LT85"/>
<feature type="region of interest" description="Disordered" evidence="19">
    <location>
        <begin position="1"/>
        <end position="256"/>
    </location>
</feature>
<dbReference type="CTD" id="4137"/>
<dbReference type="Pfam" id="PF00418">
    <property type="entry name" value="Tubulin-binding"/>
    <property type="match status" value="4"/>
</dbReference>
<keyword evidence="16 18" id="KW-0206">Cytoskeleton</keyword>
<keyword evidence="21" id="KW-1185">Reference proteome</keyword>
<dbReference type="GeneTree" id="ENSGT00940000155494"/>
<dbReference type="GeneID" id="101004302"/>
<keyword evidence="9" id="KW-1017">Isopeptide bond</keyword>
<sequence length="441" mass="45970">MAEPRQEFDVMEDHAGTYGLGDRKDQEGYTMLQDQEGDTDAGLKESPLQTPAEDGSEELGSETSDAKSTPTAEDVTAPLVDERAPGEQAAAQPHMEIPEGTTAEEAGIGDTPSLEDEAAGHVTQARMVSKSKDGTGSDDKKAKGADGKTKIATPRGAAPPGQKGQANATRIPAKTPPAPKTPPSSGEPPKSGDRSGYSSPGSPGTPGSRSRTPSLPTPPAREPKKVAVVRTPPKSPSSAKSRLQTAPVPMPDLKNVKSKIGSTENLKHQPGGGKVQIINKKLDLSNVQSKCGSKDNIKHVPGGGSVQIVYKPVDLSKVTSKCGSLGNIHHKPGGGQVEVKSEKLDFKDRVQSKIGSLDNITHVPGGGNKKIETHKLTFRENAKAKTDHGAEIVYKSPVVSGDTSPRHLSNVSSTGSIDMVDSPQLATLADEVSASLAKQGL</sequence>
<evidence type="ECO:0000256" key="8">
    <source>
        <dbReference type="ARBA" id="ARBA00022490"/>
    </source>
</evidence>
<evidence type="ECO:0000256" key="16">
    <source>
        <dbReference type="ARBA" id="ARBA00023212"/>
    </source>
</evidence>
<dbReference type="GO" id="GO:0005886">
    <property type="term" value="C:plasma membrane"/>
    <property type="evidence" value="ECO:0007669"/>
    <property type="project" value="UniProtKB-SubCell"/>
</dbReference>
<evidence type="ECO:0000313" key="21">
    <source>
        <dbReference type="Proteomes" id="UP000028761"/>
    </source>
</evidence>
<comment type="subcellular location">
    <subcellularLocation>
        <location evidence="3">Cell membrane</location>
        <topology evidence="3">Peripheral membrane protein</topology>
        <orientation evidence="3">Cytoplasmic side</orientation>
    </subcellularLocation>
    <subcellularLocation>
        <location evidence="4">Cell projection</location>
        <location evidence="4">Axon</location>
    </subcellularLocation>
    <subcellularLocation>
        <location evidence="2">Cell projection</location>
        <location evidence="2">Dendrite</location>
    </subcellularLocation>
    <subcellularLocation>
        <location evidence="1 18">Cytoplasm</location>
        <location evidence="1 18">Cytoskeleton</location>
    </subcellularLocation>
    <subcellularLocation>
        <location evidence="5">Cytoplasm</location>
        <location evidence="5">Cytosol</location>
    </subcellularLocation>
</comment>
<evidence type="ECO:0000256" key="12">
    <source>
        <dbReference type="ARBA" id="ARBA00022737"/>
    </source>
</evidence>
<keyword evidence="7" id="KW-0488">Methylation</keyword>
<dbReference type="GO" id="GO:0030424">
    <property type="term" value="C:axon"/>
    <property type="evidence" value="ECO:0007669"/>
    <property type="project" value="UniProtKB-SubCell"/>
</dbReference>
<evidence type="ECO:0000256" key="18">
    <source>
        <dbReference type="RuleBase" id="RU000686"/>
    </source>
</evidence>
<organism evidence="20 21">
    <name type="scientific">Papio anubis</name>
    <name type="common">Olive baboon</name>
    <dbReference type="NCBI Taxonomy" id="9555"/>
    <lineage>
        <taxon>Eukaryota</taxon>
        <taxon>Metazoa</taxon>
        <taxon>Chordata</taxon>
        <taxon>Craniata</taxon>
        <taxon>Vertebrata</taxon>
        <taxon>Euteleostomi</taxon>
        <taxon>Mammalia</taxon>
        <taxon>Eutheria</taxon>
        <taxon>Euarchontoglires</taxon>
        <taxon>Primates</taxon>
        <taxon>Haplorrhini</taxon>
        <taxon>Catarrhini</taxon>
        <taxon>Cercopithecidae</taxon>
        <taxon>Cercopithecinae</taxon>
        <taxon>Papio</taxon>
    </lineage>
</organism>
<feature type="region of interest" description="Disordered" evidence="19">
    <location>
        <begin position="398"/>
        <end position="417"/>
    </location>
</feature>
<dbReference type="GO" id="GO:0031175">
    <property type="term" value="P:neuron projection development"/>
    <property type="evidence" value="ECO:0007669"/>
    <property type="project" value="TreeGrafter"/>
</dbReference>
<evidence type="ECO:0000256" key="19">
    <source>
        <dbReference type="SAM" id="MobiDB-lite"/>
    </source>
</evidence>
<dbReference type="InterPro" id="IPR002955">
    <property type="entry name" value="Tau"/>
</dbReference>
<evidence type="ECO:0000256" key="3">
    <source>
        <dbReference type="ARBA" id="ARBA00004413"/>
    </source>
</evidence>
<evidence type="ECO:0000256" key="10">
    <source>
        <dbReference type="ARBA" id="ARBA00022553"/>
    </source>
</evidence>
<accession>A0A2I3LT85</accession>
<feature type="compositionally biased region" description="Polar residues" evidence="19">
    <location>
        <begin position="401"/>
        <end position="416"/>
    </location>
</feature>
<evidence type="ECO:0000256" key="5">
    <source>
        <dbReference type="ARBA" id="ARBA00004514"/>
    </source>
</evidence>
<keyword evidence="10" id="KW-0597">Phosphoprotein</keyword>
<evidence type="ECO:0000256" key="11">
    <source>
        <dbReference type="ARBA" id="ARBA00022701"/>
    </source>
</evidence>
<name>A0A2I3LT85_PAPAN</name>
<dbReference type="PANTHER" id="PTHR11501">
    <property type="entry name" value="MICROTUBULE-ASSOCIATED PROTEIN"/>
    <property type="match status" value="1"/>
</dbReference>
<dbReference type="Ensembl" id="ENSPANT00000037454.2">
    <property type="protein sequence ID" value="ENSPANP00000026680.2"/>
    <property type="gene ID" value="ENSPANG00000021210.3"/>
</dbReference>